<keyword evidence="3" id="KW-1185">Reference proteome</keyword>
<protein>
    <submittedName>
        <fullName evidence="2">HesB/YadR/YfhF family protein</fullName>
    </submittedName>
</protein>
<name>A0AA95MTJ8_9BACI</name>
<dbReference type="Proteomes" id="UP001178288">
    <property type="component" value="Chromosome"/>
</dbReference>
<accession>A0AA95MTJ8</accession>
<dbReference type="InterPro" id="IPR008326">
    <property type="entry name" value="PdhI-like"/>
</dbReference>
<sequence>MKIEVNERALRWFKEEVGLEEGSAVKFYPQAYGSSPVQESFALAFTIDNDLKEVAVHTVSDDITFFIEDSDLWFFNGHDLYVEYNQANDELEYKYIRP</sequence>
<dbReference type="RefSeq" id="WP_066082944.1">
    <property type="nucleotide sequence ID" value="NZ_CP126114.1"/>
</dbReference>
<evidence type="ECO:0000313" key="2">
    <source>
        <dbReference type="EMBL" id="WHY87081.1"/>
    </source>
</evidence>
<dbReference type="InterPro" id="IPR035903">
    <property type="entry name" value="HesB-like_dom_sf"/>
</dbReference>
<comment type="similarity">
    <text evidence="1">Belongs to the HesB/IscA family.</text>
</comment>
<dbReference type="SUPFAM" id="SSF89360">
    <property type="entry name" value="HesB-like domain"/>
    <property type="match status" value="1"/>
</dbReference>
<dbReference type="PIRSF" id="PIRSF034852">
    <property type="entry name" value="UCP034852"/>
    <property type="match status" value="1"/>
</dbReference>
<evidence type="ECO:0000313" key="3">
    <source>
        <dbReference type="Proteomes" id="UP001178288"/>
    </source>
</evidence>
<evidence type="ECO:0000256" key="1">
    <source>
        <dbReference type="ARBA" id="ARBA00006718"/>
    </source>
</evidence>
<dbReference type="EMBL" id="CP126114">
    <property type="protein sequence ID" value="WHY87081.1"/>
    <property type="molecule type" value="Genomic_DNA"/>
</dbReference>
<dbReference type="KEGG" id="nnv:QNH39_04245"/>
<gene>
    <name evidence="2" type="ORF">QNH39_04245</name>
</gene>
<organism evidence="2 3">
    <name type="scientific">Neobacillus novalis</name>
    <dbReference type="NCBI Taxonomy" id="220687"/>
    <lineage>
        <taxon>Bacteria</taxon>
        <taxon>Bacillati</taxon>
        <taxon>Bacillota</taxon>
        <taxon>Bacilli</taxon>
        <taxon>Bacillales</taxon>
        <taxon>Bacillaceae</taxon>
        <taxon>Neobacillus</taxon>
    </lineage>
</organism>
<dbReference type="AlphaFoldDB" id="A0AA95MTJ8"/>
<reference evidence="2" key="1">
    <citation type="submission" date="2023-05" db="EMBL/GenBank/DDBJ databases">
        <title>Comparative genomics of Bacillaceae isolates and their secondary metabolite potential.</title>
        <authorList>
            <person name="Song L."/>
            <person name="Nielsen L.J."/>
            <person name="Mohite O."/>
            <person name="Xu X."/>
            <person name="Weber T."/>
            <person name="Kovacs A.T."/>
        </authorList>
    </citation>
    <scope>NUCLEOTIDE SEQUENCE</scope>
    <source>
        <strain evidence="2">XLM17</strain>
    </source>
</reference>
<proteinExistence type="inferred from homology"/>